<keyword evidence="6" id="KW-1185">Reference proteome</keyword>
<dbReference type="EMBL" id="CACTIH010003912">
    <property type="protein sequence ID" value="CAA2987288.1"/>
    <property type="molecule type" value="Genomic_DNA"/>
</dbReference>
<dbReference type="PANTHER" id="PTHR32295">
    <property type="entry name" value="IQ-DOMAIN 5-RELATED"/>
    <property type="match status" value="1"/>
</dbReference>
<feature type="domain" description="DUF4005" evidence="4">
    <location>
        <begin position="311"/>
        <end position="373"/>
    </location>
</feature>
<dbReference type="Gramene" id="OE9A064107T1">
    <property type="protein sequence ID" value="OE9A064107C1"/>
    <property type="gene ID" value="OE9A064107"/>
</dbReference>
<gene>
    <name evidence="5" type="ORF">OLEA9_A064107</name>
</gene>
<dbReference type="InterPro" id="IPR000048">
    <property type="entry name" value="IQ_motif_EF-hand-BS"/>
</dbReference>
<dbReference type="PROSITE" id="PS50096">
    <property type="entry name" value="IQ"/>
    <property type="match status" value="2"/>
</dbReference>
<reference evidence="5 6" key="1">
    <citation type="submission" date="2019-12" db="EMBL/GenBank/DDBJ databases">
        <authorList>
            <person name="Alioto T."/>
            <person name="Alioto T."/>
            <person name="Gomez Garrido J."/>
        </authorList>
    </citation>
    <scope>NUCLEOTIDE SEQUENCE [LARGE SCALE GENOMIC DNA]</scope>
</reference>
<dbReference type="Gene3D" id="1.20.5.190">
    <property type="match status" value="1"/>
</dbReference>
<dbReference type="OrthoDB" id="1704267at2759"/>
<sequence>MGKATRWLKGLLGMKKDKENLENNSNYSEKKEKRRWSFVKSGKDSGGLTQIQVTDGAWMRSYIDETEKERNKHAIAVAAATAAVADAAVAAAQAAVAVVRLTNHGRGGLFHGGRERWAAIKIQAVFKGFLARKALRALRGLVKLQALVRGFLVRKRAAATLYRMEALIRAQTAARYQRNRRSISNDYRFQPEIRARNSIETKSEFHSKRISASYDLSHNAFDENSKIVEVDPHNPGSRSRSHRMNSCVSRCCDDQYYQGLPSPLRVRLSIPDHRSCHQDFDWSFLAEDYKFSTAQSTPRFVTCGRASGPVTPTKSVCGDGFFKQYSNCPNYMSNTHSFRAKLRSLSAPKQRPDSDPKKRLSLNEIMSSRTSFSGVRMQRASS</sequence>
<dbReference type="InterPro" id="IPR025064">
    <property type="entry name" value="DUF4005"/>
</dbReference>
<evidence type="ECO:0000313" key="5">
    <source>
        <dbReference type="EMBL" id="CAA2987288.1"/>
    </source>
</evidence>
<dbReference type="GO" id="GO:0005516">
    <property type="term" value="F:calmodulin binding"/>
    <property type="evidence" value="ECO:0007669"/>
    <property type="project" value="UniProtKB-KW"/>
</dbReference>
<protein>
    <submittedName>
        <fullName evidence="5">IQ-DOMAIN 14-like</fullName>
    </submittedName>
</protein>
<evidence type="ECO:0000313" key="6">
    <source>
        <dbReference type="Proteomes" id="UP000594638"/>
    </source>
</evidence>
<dbReference type="CDD" id="cd23767">
    <property type="entry name" value="IQCD"/>
    <property type="match status" value="1"/>
</dbReference>
<dbReference type="AlphaFoldDB" id="A0A8S0S5T1"/>
<keyword evidence="1" id="KW-0112">Calmodulin-binding</keyword>
<comment type="caution">
    <text evidence="5">The sequence shown here is derived from an EMBL/GenBank/DDBJ whole genome shotgun (WGS) entry which is preliminary data.</text>
</comment>
<organism evidence="5 6">
    <name type="scientific">Olea europaea subsp. europaea</name>
    <dbReference type="NCBI Taxonomy" id="158383"/>
    <lineage>
        <taxon>Eukaryota</taxon>
        <taxon>Viridiplantae</taxon>
        <taxon>Streptophyta</taxon>
        <taxon>Embryophyta</taxon>
        <taxon>Tracheophyta</taxon>
        <taxon>Spermatophyta</taxon>
        <taxon>Magnoliopsida</taxon>
        <taxon>eudicotyledons</taxon>
        <taxon>Gunneridae</taxon>
        <taxon>Pentapetalae</taxon>
        <taxon>asterids</taxon>
        <taxon>lamiids</taxon>
        <taxon>Lamiales</taxon>
        <taxon>Oleaceae</taxon>
        <taxon>Oleeae</taxon>
        <taxon>Olea</taxon>
    </lineage>
</organism>
<name>A0A8S0S5T1_OLEEU</name>
<proteinExistence type="inferred from homology"/>
<dbReference type="SMART" id="SM00015">
    <property type="entry name" value="IQ"/>
    <property type="match status" value="2"/>
</dbReference>
<dbReference type="Pfam" id="PF00612">
    <property type="entry name" value="IQ"/>
    <property type="match status" value="2"/>
</dbReference>
<comment type="subunit">
    <text evidence="3">Binds to multiple calmodulin (CaM) in the presence of Ca(2+) and CaM-like proteins.</text>
</comment>
<accession>A0A8S0S5T1</accession>
<dbReference type="PANTHER" id="PTHR32295:SF273">
    <property type="entry name" value="PROTEIN IQ-DOMAIN 31-LIKE"/>
    <property type="match status" value="1"/>
</dbReference>
<dbReference type="Pfam" id="PF13178">
    <property type="entry name" value="DUF4005"/>
    <property type="match status" value="1"/>
</dbReference>
<comment type="similarity">
    <text evidence="2">Belongs to the IQD family.</text>
</comment>
<evidence type="ECO:0000256" key="3">
    <source>
        <dbReference type="ARBA" id="ARBA00024378"/>
    </source>
</evidence>
<evidence type="ECO:0000256" key="1">
    <source>
        <dbReference type="ARBA" id="ARBA00022860"/>
    </source>
</evidence>
<dbReference type="Proteomes" id="UP000594638">
    <property type="component" value="Unassembled WGS sequence"/>
</dbReference>
<evidence type="ECO:0000259" key="4">
    <source>
        <dbReference type="Pfam" id="PF13178"/>
    </source>
</evidence>
<evidence type="ECO:0000256" key="2">
    <source>
        <dbReference type="ARBA" id="ARBA00024341"/>
    </source>
</evidence>